<dbReference type="Pfam" id="PF09134">
    <property type="entry name" value="Invasin_D3"/>
    <property type="match status" value="1"/>
</dbReference>
<dbReference type="Gene3D" id="2.60.40.2700">
    <property type="match status" value="1"/>
</dbReference>
<proteinExistence type="predicted"/>
<dbReference type="Gene3D" id="2.60.40.10">
    <property type="entry name" value="Immunoglobulins"/>
    <property type="match status" value="1"/>
</dbReference>
<dbReference type="EMBL" id="FMIQ01000078">
    <property type="protein sequence ID" value="SCM54661.1"/>
    <property type="molecule type" value="Genomic_DNA"/>
</dbReference>
<dbReference type="InterPro" id="IPR013783">
    <property type="entry name" value="Ig-like_fold"/>
</dbReference>
<gene>
    <name evidence="2" type="ORF">BN1044_04171</name>
</gene>
<evidence type="ECO:0000313" key="3">
    <source>
        <dbReference type="Proteomes" id="UP000094844"/>
    </source>
</evidence>
<dbReference type="AlphaFoldDB" id="A0A1C6Z6E1"/>
<evidence type="ECO:0000313" key="2">
    <source>
        <dbReference type="EMBL" id="SCM54661.1"/>
    </source>
</evidence>
<dbReference type="InterPro" id="IPR008964">
    <property type="entry name" value="Invasin/intimin_cell_adhesion"/>
</dbReference>
<dbReference type="InterPro" id="IPR015217">
    <property type="entry name" value="Invasin_dom_3"/>
</dbReference>
<accession>A0A1C6Z6E1</accession>
<reference evidence="2 3" key="1">
    <citation type="submission" date="2016-09" db="EMBL/GenBank/DDBJ databases">
        <authorList>
            <person name="Capua I."/>
            <person name="De Benedictis P."/>
            <person name="Joannis T."/>
            <person name="Lombin L.H."/>
            <person name="Cattoli G."/>
        </authorList>
    </citation>
    <scope>NUCLEOTIDE SEQUENCE [LARGE SCALE GENOMIC DNA]</scope>
    <source>
        <strain evidence="2 3">GB001</strain>
    </source>
</reference>
<sequence length="360" mass="37377">MHRPKAESLVIVSSAAVSILNSTLTPMELQLPNDGTSTARLTLVLRDANNHLVSGIADDIKTTLSPVGRGQPDATVSAFSEDMTRMGTYSAIVTAGENMGQYKITPEIHNVKIAPATLYVGSTPAISDLSISGKLELGEQLTGDYQFNNGGGHPKDMSLYQWGNKGQTAGLNGAETIVTSGSVPGYTLVANDVGQVKELSVQARNGVDTLGNILTVTSENGGEGGTVIDPMAAPSISNVAISGELLVGKQLNGRYTFAANTGNKTDRSEYQWGVEGTTANVVANENGNAIEQSGTIPSYTVQSSDAGQVLEMSVRAKNGASVYGNSATVTSVPGTDGNETDKGAPAARLSIQWQRQASAI</sequence>
<dbReference type="OrthoDB" id="8320584at2"/>
<protein>
    <submittedName>
        <fullName evidence="2">Invasin, domain 3</fullName>
    </submittedName>
</protein>
<evidence type="ECO:0000259" key="1">
    <source>
        <dbReference type="Pfam" id="PF09134"/>
    </source>
</evidence>
<dbReference type="SUPFAM" id="SSF49373">
    <property type="entry name" value="Invasin/intimin cell-adhesion fragments"/>
    <property type="match status" value="1"/>
</dbReference>
<name>A0A1C6Z6E1_HAFAL</name>
<dbReference type="Proteomes" id="UP000094844">
    <property type="component" value="Unassembled WGS sequence"/>
</dbReference>
<feature type="domain" description="Invasin" evidence="1">
    <location>
        <begin position="21"/>
        <end position="113"/>
    </location>
</feature>
<organism evidence="2 3">
    <name type="scientific">Hafnia alvei</name>
    <dbReference type="NCBI Taxonomy" id="569"/>
    <lineage>
        <taxon>Bacteria</taxon>
        <taxon>Pseudomonadati</taxon>
        <taxon>Pseudomonadota</taxon>
        <taxon>Gammaproteobacteria</taxon>
        <taxon>Enterobacterales</taxon>
        <taxon>Hafniaceae</taxon>
        <taxon>Hafnia</taxon>
    </lineage>
</organism>